<name>A0A251PDQ0_PRUPE</name>
<proteinExistence type="predicted"/>
<keyword evidence="2" id="KW-1185">Reference proteome</keyword>
<gene>
    <name evidence="1" type="ORF">PRUPE_4G004700</name>
</gene>
<sequence>MSLLGGGIQASETWQAKDHIYIYIYARSIAPPTSLFHLSVNQDLSIHPISFYIYSTKFHSGLVVHCCACSVALLCIKSAGTLTMSIYVCVCVYQFQEE</sequence>
<evidence type="ECO:0000313" key="1">
    <source>
        <dbReference type="EMBL" id="ONI09712.1"/>
    </source>
</evidence>
<protein>
    <submittedName>
        <fullName evidence="1">Uncharacterized protein</fullName>
    </submittedName>
</protein>
<dbReference type="AlphaFoldDB" id="A0A251PDQ0"/>
<accession>A0A251PDQ0</accession>
<reference evidence="1 2" key="1">
    <citation type="journal article" date="2013" name="Nat. Genet.">
        <title>The high-quality draft genome of peach (Prunus persica) identifies unique patterns of genetic diversity, domestication and genome evolution.</title>
        <authorList>
            <consortium name="International Peach Genome Initiative"/>
            <person name="Verde I."/>
            <person name="Abbott A.G."/>
            <person name="Scalabrin S."/>
            <person name="Jung S."/>
            <person name="Shu S."/>
            <person name="Marroni F."/>
            <person name="Zhebentyayeva T."/>
            <person name="Dettori M.T."/>
            <person name="Grimwood J."/>
            <person name="Cattonaro F."/>
            <person name="Zuccolo A."/>
            <person name="Rossini L."/>
            <person name="Jenkins J."/>
            <person name="Vendramin E."/>
            <person name="Meisel L.A."/>
            <person name="Decroocq V."/>
            <person name="Sosinski B."/>
            <person name="Prochnik S."/>
            <person name="Mitros T."/>
            <person name="Policriti A."/>
            <person name="Cipriani G."/>
            <person name="Dondini L."/>
            <person name="Ficklin S."/>
            <person name="Goodstein D.M."/>
            <person name="Xuan P."/>
            <person name="Del Fabbro C."/>
            <person name="Aramini V."/>
            <person name="Copetti D."/>
            <person name="Gonzalez S."/>
            <person name="Horner D.S."/>
            <person name="Falchi R."/>
            <person name="Lucas S."/>
            <person name="Mica E."/>
            <person name="Maldonado J."/>
            <person name="Lazzari B."/>
            <person name="Bielenberg D."/>
            <person name="Pirona R."/>
            <person name="Miculan M."/>
            <person name="Barakat A."/>
            <person name="Testolin R."/>
            <person name="Stella A."/>
            <person name="Tartarini S."/>
            <person name="Tonutti P."/>
            <person name="Arus P."/>
            <person name="Orellana A."/>
            <person name="Wells C."/>
            <person name="Main D."/>
            <person name="Vizzotto G."/>
            <person name="Silva H."/>
            <person name="Salamini F."/>
            <person name="Schmutz J."/>
            <person name="Morgante M."/>
            <person name="Rokhsar D.S."/>
        </authorList>
    </citation>
    <scope>NUCLEOTIDE SEQUENCE [LARGE SCALE GENOMIC DNA]</scope>
    <source>
        <strain evidence="2">cv. Nemared</strain>
    </source>
</reference>
<dbReference type="EMBL" id="CM007654">
    <property type="protein sequence ID" value="ONI09712.1"/>
    <property type="molecule type" value="Genomic_DNA"/>
</dbReference>
<organism evidence="1 2">
    <name type="scientific">Prunus persica</name>
    <name type="common">Peach</name>
    <name type="synonym">Amygdalus persica</name>
    <dbReference type="NCBI Taxonomy" id="3760"/>
    <lineage>
        <taxon>Eukaryota</taxon>
        <taxon>Viridiplantae</taxon>
        <taxon>Streptophyta</taxon>
        <taxon>Embryophyta</taxon>
        <taxon>Tracheophyta</taxon>
        <taxon>Spermatophyta</taxon>
        <taxon>Magnoliopsida</taxon>
        <taxon>eudicotyledons</taxon>
        <taxon>Gunneridae</taxon>
        <taxon>Pentapetalae</taxon>
        <taxon>rosids</taxon>
        <taxon>fabids</taxon>
        <taxon>Rosales</taxon>
        <taxon>Rosaceae</taxon>
        <taxon>Amygdaloideae</taxon>
        <taxon>Amygdaleae</taxon>
        <taxon>Prunus</taxon>
    </lineage>
</organism>
<evidence type="ECO:0000313" key="2">
    <source>
        <dbReference type="Proteomes" id="UP000006882"/>
    </source>
</evidence>
<dbReference type="Gramene" id="ONI09712">
    <property type="protein sequence ID" value="ONI09712"/>
    <property type="gene ID" value="PRUPE_4G004700"/>
</dbReference>
<dbReference type="Proteomes" id="UP000006882">
    <property type="component" value="Chromosome G4"/>
</dbReference>